<sequence length="144" mass="16376">KTSGHPVVETDFFAAGGDSSGQLLNFTLFFSPTSRGRKTKKICVHTTVNKWLLKGLRHGATPAAARSRIAGGIYLILTFTARVGQLYWKLNRNRNPHFDQSQQSSWDSIIERLTGVSLAETRQRPISRRSVQHLREQFYSRQLF</sequence>
<evidence type="ECO:0000313" key="2">
    <source>
        <dbReference type="Proteomes" id="UP000694523"/>
    </source>
</evidence>
<accession>A0A8C6SKS9</accession>
<keyword evidence="2" id="KW-1185">Reference proteome</keyword>
<reference evidence="1" key="2">
    <citation type="submission" date="2025-09" db="UniProtKB">
        <authorList>
            <consortium name="Ensembl"/>
        </authorList>
    </citation>
    <scope>IDENTIFICATION</scope>
</reference>
<dbReference type="Ensembl" id="ENSNMLT00000006066.1">
    <property type="protein sequence ID" value="ENSNMLP00000005276.1"/>
    <property type="gene ID" value="ENSNMLG00000003858.1"/>
</dbReference>
<proteinExistence type="predicted"/>
<organism evidence="1 2">
    <name type="scientific">Neogobius melanostomus</name>
    <name type="common">round goby</name>
    <dbReference type="NCBI Taxonomy" id="47308"/>
    <lineage>
        <taxon>Eukaryota</taxon>
        <taxon>Metazoa</taxon>
        <taxon>Chordata</taxon>
        <taxon>Craniata</taxon>
        <taxon>Vertebrata</taxon>
        <taxon>Euteleostomi</taxon>
        <taxon>Actinopterygii</taxon>
        <taxon>Neopterygii</taxon>
        <taxon>Teleostei</taxon>
        <taxon>Neoteleostei</taxon>
        <taxon>Acanthomorphata</taxon>
        <taxon>Gobiaria</taxon>
        <taxon>Gobiiformes</taxon>
        <taxon>Gobioidei</taxon>
        <taxon>Gobiidae</taxon>
        <taxon>Benthophilinae</taxon>
        <taxon>Neogobiini</taxon>
        <taxon>Neogobius</taxon>
    </lineage>
</organism>
<protein>
    <submittedName>
        <fullName evidence="1">Uncharacterized protein</fullName>
    </submittedName>
</protein>
<dbReference type="AlphaFoldDB" id="A0A8C6SKS9"/>
<reference evidence="1" key="1">
    <citation type="submission" date="2025-08" db="UniProtKB">
        <authorList>
            <consortium name="Ensembl"/>
        </authorList>
    </citation>
    <scope>IDENTIFICATION</scope>
</reference>
<evidence type="ECO:0000313" key="1">
    <source>
        <dbReference type="Ensembl" id="ENSNMLP00000005276.1"/>
    </source>
</evidence>
<name>A0A8C6SKS9_9GOBI</name>
<dbReference type="Proteomes" id="UP000694523">
    <property type="component" value="Unplaced"/>
</dbReference>